<feature type="domain" description="Aminoglycoside phosphotransferase" evidence="2">
    <location>
        <begin position="140"/>
        <end position="339"/>
    </location>
</feature>
<feature type="chain" id="PRO_5004547300" description="Aminoglycoside phosphotransferase domain-containing protein" evidence="1">
    <location>
        <begin position="21"/>
        <end position="819"/>
    </location>
</feature>
<feature type="domain" description="Aminoglycoside phosphotransferase" evidence="2">
    <location>
        <begin position="576"/>
        <end position="775"/>
    </location>
</feature>
<dbReference type="InterPro" id="IPR002575">
    <property type="entry name" value="Aminoglycoside_PTrfase"/>
</dbReference>
<dbReference type="SUPFAM" id="SSF118310">
    <property type="entry name" value="AN1-like Zinc finger"/>
    <property type="match status" value="2"/>
</dbReference>
<dbReference type="InterPro" id="IPR051678">
    <property type="entry name" value="AGP_Transferase"/>
</dbReference>
<dbReference type="PhylomeDB" id="S7ZQ92"/>
<dbReference type="InterPro" id="IPR035896">
    <property type="entry name" value="AN1-like_Znf"/>
</dbReference>
<dbReference type="InterPro" id="IPR011009">
    <property type="entry name" value="Kinase-like_dom_sf"/>
</dbReference>
<dbReference type="PANTHER" id="PTHR21310:SF15">
    <property type="entry name" value="AMINOGLYCOSIDE PHOSPHOTRANSFERASE DOMAIN-CONTAINING PROTEIN"/>
    <property type="match status" value="1"/>
</dbReference>
<dbReference type="Pfam" id="PF01636">
    <property type="entry name" value="APH"/>
    <property type="match status" value="2"/>
</dbReference>
<dbReference type="Gene3D" id="3.90.1200.10">
    <property type="match status" value="1"/>
</dbReference>
<gene>
    <name evidence="3" type="ORF">PDE_05758</name>
</gene>
<organism evidence="3 4">
    <name type="scientific">Penicillium oxalicum (strain 114-2 / CGMCC 5302)</name>
    <name type="common">Penicillium decumbens</name>
    <dbReference type="NCBI Taxonomy" id="933388"/>
    <lineage>
        <taxon>Eukaryota</taxon>
        <taxon>Fungi</taxon>
        <taxon>Dikarya</taxon>
        <taxon>Ascomycota</taxon>
        <taxon>Pezizomycotina</taxon>
        <taxon>Eurotiomycetes</taxon>
        <taxon>Eurotiomycetidae</taxon>
        <taxon>Eurotiales</taxon>
        <taxon>Aspergillaceae</taxon>
        <taxon>Penicillium</taxon>
    </lineage>
</organism>
<dbReference type="Proteomes" id="UP000019376">
    <property type="component" value="Unassembled WGS sequence"/>
</dbReference>
<dbReference type="eggNOG" id="ENOG502S1E7">
    <property type="taxonomic scope" value="Eukaryota"/>
</dbReference>
<dbReference type="HOGENOM" id="CLU_008265_0_0_1"/>
<accession>S7ZQ92</accession>
<feature type="signal peptide" evidence="1">
    <location>
        <begin position="1"/>
        <end position="20"/>
    </location>
</feature>
<proteinExistence type="predicted"/>
<keyword evidence="4" id="KW-1185">Reference proteome</keyword>
<reference evidence="3 4" key="1">
    <citation type="journal article" date="2013" name="PLoS ONE">
        <title>Genomic and secretomic analyses reveal unique features of the lignocellulolytic enzyme system of Penicillium decumbens.</title>
        <authorList>
            <person name="Liu G."/>
            <person name="Zhang L."/>
            <person name="Wei X."/>
            <person name="Zou G."/>
            <person name="Qin Y."/>
            <person name="Ma L."/>
            <person name="Li J."/>
            <person name="Zheng H."/>
            <person name="Wang S."/>
            <person name="Wang C."/>
            <person name="Xun L."/>
            <person name="Zhao G.-P."/>
            <person name="Zhou Z."/>
            <person name="Qu Y."/>
        </authorList>
    </citation>
    <scope>NUCLEOTIDE SEQUENCE [LARGE SCALE GENOMIC DNA]</scope>
    <source>
        <strain evidence="4">114-2 / CGMCC 5302</strain>
    </source>
</reference>
<dbReference type="OrthoDB" id="5327538at2759"/>
<keyword evidence="1" id="KW-0732">Signal</keyword>
<dbReference type="EMBL" id="KB644412">
    <property type="protein sequence ID" value="EPS30806.1"/>
    <property type="molecule type" value="Genomic_DNA"/>
</dbReference>
<dbReference type="AlphaFoldDB" id="S7ZQ92"/>
<dbReference type="PANTHER" id="PTHR21310">
    <property type="entry name" value="AMINOGLYCOSIDE PHOSPHOTRANSFERASE-RELATED-RELATED"/>
    <property type="match status" value="1"/>
</dbReference>
<dbReference type="SUPFAM" id="SSF56112">
    <property type="entry name" value="Protein kinase-like (PK-like)"/>
    <property type="match status" value="2"/>
</dbReference>
<sequence length="819" mass="92729">MSSTFRFWTCCIAECSAAAAIDIGVCERCHQHFCADHAVSPMHGCEIVPLDDDSWNLARVQELKDLRARVNDRNLLRRASQHNGGLPCELDPSDHLGEDRMGGMHVHLRIIFSNGTTWLARLLRHNYTSFPDDFSNRCLECECATLKWLESIDVPAPRLHDYGLRNDPNNEVGVAYMLVDELPGTPFLNLEPSEEQSRKVYERYAEILSVIHKHPFQQIGALSFQLDGSLSVGPIVGDRTGTFSQMGPFDSAREYYTTWAEKYLDLICDRQLFAPYSVNAYLIFRYLKELAERGRWNAFESTLDNGPFFLKHMDDKGDHILVDEEYNITGIIDWTFARVVSSFEAFGPSLLTAEMGDIYKGKLGQFQGDKLLFESFKTTSPPLTRFADGPDLVRRFSFGLGMGMNISWSEAHDMFKGILSTATGISLNMDWEAWRRNRLSQWIDDAWLQDLLEKTGERQGDSTAVKEVGNTQPSRWTTCSMRDCDRPGVRQRSCAKCHRHLCAKHQSKEYHNCPSSSELDDEAWEKSIDDEISELLCHINTYELARIGSQLHNVLTCKFEVGGFSDFPLELVEYLVASEYATLKFLEQTKIPSPKPYAYGLASDPSNRVGVSYILMQAMPGSPFYASHASDAQKQRVFEQLADIMIEIRKYPVQLAGSFVMQDGHTKLSSIASNRFAVLDTYGPFETSLDYISSITEQYLDLTPDGQIHHTYPLEAFLFYRFLHDNATKIAASDIAGKFFLKHVDDKGDHLLVDEDFNITGIIDWQFARTVPATEAFGPSYVTAELEALYSENTGVTYDDLFLANALRDRGSDELASRS</sequence>
<dbReference type="STRING" id="933388.S7ZQ92"/>
<evidence type="ECO:0000259" key="2">
    <source>
        <dbReference type="Pfam" id="PF01636"/>
    </source>
</evidence>
<dbReference type="Gene3D" id="4.10.1110.10">
    <property type="entry name" value="AN1-like Zinc finger"/>
    <property type="match status" value="1"/>
</dbReference>
<evidence type="ECO:0000313" key="3">
    <source>
        <dbReference type="EMBL" id="EPS30806.1"/>
    </source>
</evidence>
<evidence type="ECO:0000313" key="4">
    <source>
        <dbReference type="Proteomes" id="UP000019376"/>
    </source>
</evidence>
<name>S7ZQ92_PENO1</name>
<evidence type="ECO:0000256" key="1">
    <source>
        <dbReference type="SAM" id="SignalP"/>
    </source>
</evidence>
<protein>
    <recommendedName>
        <fullName evidence="2">Aminoglycoside phosphotransferase domain-containing protein</fullName>
    </recommendedName>
</protein>